<evidence type="ECO:0000313" key="1">
    <source>
        <dbReference type="Proteomes" id="UP000504606"/>
    </source>
</evidence>
<dbReference type="Proteomes" id="UP000504606">
    <property type="component" value="Unplaced"/>
</dbReference>
<keyword evidence="1" id="KW-1185">Reference proteome</keyword>
<gene>
    <name evidence="2" type="primary">LOC113213675</name>
</gene>
<name>A0A6J1T6M9_FRAOC</name>
<organism evidence="1 2">
    <name type="scientific">Frankliniella occidentalis</name>
    <name type="common">Western flower thrips</name>
    <name type="synonym">Euthrips occidentalis</name>
    <dbReference type="NCBI Taxonomy" id="133901"/>
    <lineage>
        <taxon>Eukaryota</taxon>
        <taxon>Metazoa</taxon>
        <taxon>Ecdysozoa</taxon>
        <taxon>Arthropoda</taxon>
        <taxon>Hexapoda</taxon>
        <taxon>Insecta</taxon>
        <taxon>Pterygota</taxon>
        <taxon>Neoptera</taxon>
        <taxon>Paraneoptera</taxon>
        <taxon>Thysanoptera</taxon>
        <taxon>Terebrantia</taxon>
        <taxon>Thripoidea</taxon>
        <taxon>Thripidae</taxon>
        <taxon>Frankliniella</taxon>
    </lineage>
</organism>
<dbReference type="RefSeq" id="XP_026288582.2">
    <property type="nucleotide sequence ID" value="XM_026432797.2"/>
</dbReference>
<proteinExistence type="predicted"/>
<sequence length="275" mass="31209">MSGVKLCAVSVQRRPRAHDLNMDKHRRHFHDSSPECGPTRGETMRHVLRRIMPNPSSVCQWTLEKTWDLKGATNKRLTIGLDATRKFHVYATITGNSGLGVHLSLPELKYLLSEECRKRVMGHFKVPQSPGTCHIVGNCAFHCVKKTEDSPALKISRSDGHQFHTTLGIISASRMYELMPMLLHFVAILEREAIKVEEWLLCAIANVKEDASKMGIGTIRSETNAQQAVYKSGLSLVSECAPSSNRKTEFQLDMFFRHNVLMSRMAYDFLELFMY</sequence>
<dbReference type="KEGG" id="foc:113213675"/>
<reference evidence="2" key="1">
    <citation type="submission" date="2025-08" db="UniProtKB">
        <authorList>
            <consortium name="RefSeq"/>
        </authorList>
    </citation>
    <scope>IDENTIFICATION</scope>
    <source>
        <tissue evidence="2">Whole organism</tissue>
    </source>
</reference>
<accession>A0A6J1T6M9</accession>
<dbReference type="GeneID" id="113213675"/>
<protein>
    <submittedName>
        <fullName evidence="2">Uncharacterized protein LOC113213675</fullName>
    </submittedName>
</protein>
<evidence type="ECO:0000313" key="2">
    <source>
        <dbReference type="RefSeq" id="XP_026288582.2"/>
    </source>
</evidence>
<dbReference type="AlphaFoldDB" id="A0A6J1T6M9"/>